<sequence length="321" mass="35958">MLSSQDVSEANKWVKDVIALNSKSRGAGITNVVGIIKAPRGDGKEAIILVTPFNSAKINQGEALSLGIAYSVFSLLTRVTWLAKDLIWLGADSQHGEYAAVAAWLREYHTPLFTRLRTTDVEICLEINNVHEVEENPIAERKIYDEFRRAGTMAAALVIKVVDKKEQSEDSLSIYAEASNGQMPNLDLINIVNYLAVHRQGLWAKVDKMWSVLDSKRLKILGELFETAGQVARSLNPLWKFAEIWGLLIVPMCLLAHPLMLDLRVPSLRNFSRVSRNLVLRFMQHLWFSKVHLKVLAALMWVISGIGWSLLGLGTVLLTFL</sequence>
<dbReference type="PANTHER" id="PTHR13304">
    <property type="entry name" value="GLYCOSYLPHOSPHATIDYLINOSITOL ANCHOR ATTACHMENT 1 PROTEIN"/>
    <property type="match status" value="1"/>
</dbReference>
<comment type="caution">
    <text evidence="2">The sequence shown here is derived from an EMBL/GenBank/DDBJ whole genome shotgun (WGS) entry which is preliminary data.</text>
</comment>
<evidence type="ECO:0000256" key="1">
    <source>
        <dbReference type="SAM" id="Phobius"/>
    </source>
</evidence>
<organism evidence="2 3">
    <name type="scientific">Ziziphus jujuba var. spinosa</name>
    <dbReference type="NCBI Taxonomy" id="714518"/>
    <lineage>
        <taxon>Eukaryota</taxon>
        <taxon>Viridiplantae</taxon>
        <taxon>Streptophyta</taxon>
        <taxon>Embryophyta</taxon>
        <taxon>Tracheophyta</taxon>
        <taxon>Spermatophyta</taxon>
        <taxon>Magnoliopsida</taxon>
        <taxon>eudicotyledons</taxon>
        <taxon>Gunneridae</taxon>
        <taxon>Pentapetalae</taxon>
        <taxon>rosids</taxon>
        <taxon>fabids</taxon>
        <taxon>Rosales</taxon>
        <taxon>Rhamnaceae</taxon>
        <taxon>Paliureae</taxon>
        <taxon>Ziziphus</taxon>
    </lineage>
</organism>
<dbReference type="GO" id="GO:0042765">
    <property type="term" value="C:GPI-anchor transamidase complex"/>
    <property type="evidence" value="ECO:0007669"/>
    <property type="project" value="InterPro"/>
</dbReference>
<keyword evidence="1" id="KW-1133">Transmembrane helix</keyword>
<dbReference type="Proteomes" id="UP000813462">
    <property type="component" value="Unassembled WGS sequence"/>
</dbReference>
<gene>
    <name evidence="2" type="ORF">FEM48_Zijuj06G0207000</name>
</gene>
<dbReference type="AlphaFoldDB" id="A0A978VBI3"/>
<proteinExistence type="predicted"/>
<dbReference type="EMBL" id="JAEACU010000006">
    <property type="protein sequence ID" value="KAH7525268.1"/>
    <property type="molecule type" value="Genomic_DNA"/>
</dbReference>
<reference evidence="2" key="1">
    <citation type="journal article" date="2021" name="Front. Plant Sci.">
        <title>Chromosome-Scale Genome Assembly for Chinese Sour Jujube and Insights Into Its Genome Evolution and Domestication Signature.</title>
        <authorList>
            <person name="Shen L.-Y."/>
            <person name="Luo H."/>
            <person name="Wang X.-L."/>
            <person name="Wang X.-M."/>
            <person name="Qiu X.-J."/>
            <person name="Liu H."/>
            <person name="Zhou S.-S."/>
            <person name="Jia K.-H."/>
            <person name="Nie S."/>
            <person name="Bao Y.-T."/>
            <person name="Zhang R.-G."/>
            <person name="Yun Q.-Z."/>
            <person name="Chai Y.-H."/>
            <person name="Lu J.-Y."/>
            <person name="Li Y."/>
            <person name="Zhao S.-W."/>
            <person name="Mao J.-F."/>
            <person name="Jia S.-G."/>
            <person name="Mao Y.-M."/>
        </authorList>
    </citation>
    <scope>NUCLEOTIDE SEQUENCE</scope>
    <source>
        <strain evidence="2">AT0</strain>
        <tissue evidence="2">Leaf</tissue>
    </source>
</reference>
<accession>A0A978VBI3</accession>
<dbReference type="InterPro" id="IPR007246">
    <property type="entry name" value="Gaa1"/>
</dbReference>
<dbReference type="Pfam" id="PF04114">
    <property type="entry name" value="Gaa1"/>
    <property type="match status" value="1"/>
</dbReference>
<evidence type="ECO:0000313" key="2">
    <source>
        <dbReference type="EMBL" id="KAH7525268.1"/>
    </source>
</evidence>
<keyword evidence="1" id="KW-0472">Membrane</keyword>
<evidence type="ECO:0000313" key="3">
    <source>
        <dbReference type="Proteomes" id="UP000813462"/>
    </source>
</evidence>
<protein>
    <submittedName>
        <fullName evidence="2">Uncharacterized protein</fullName>
    </submittedName>
</protein>
<dbReference type="GO" id="GO:0016255">
    <property type="term" value="P:attachment of GPI anchor to protein"/>
    <property type="evidence" value="ECO:0007669"/>
    <property type="project" value="TreeGrafter"/>
</dbReference>
<keyword evidence="1" id="KW-0812">Transmembrane</keyword>
<feature type="transmembrane region" description="Helical" evidence="1">
    <location>
        <begin position="295"/>
        <end position="320"/>
    </location>
</feature>
<dbReference type="PANTHER" id="PTHR13304:SF0">
    <property type="entry name" value="GLYCOSYLPHOSPHATIDYLINOSITOL ANCHOR ATTACHMENT 1 PROTEIN"/>
    <property type="match status" value="1"/>
</dbReference>
<name>A0A978VBI3_ZIZJJ</name>